<feature type="non-terminal residue" evidence="2">
    <location>
        <position position="690"/>
    </location>
</feature>
<keyword evidence="3" id="KW-1185">Reference proteome</keyword>
<protein>
    <submittedName>
        <fullName evidence="2">Uncharacterized protein</fullName>
    </submittedName>
</protein>
<dbReference type="Proteomes" id="UP001165060">
    <property type="component" value="Unassembled WGS sequence"/>
</dbReference>
<dbReference type="EMBL" id="BRYB01004929">
    <property type="protein sequence ID" value="GMI18910.1"/>
    <property type="molecule type" value="Genomic_DNA"/>
</dbReference>
<evidence type="ECO:0000313" key="2">
    <source>
        <dbReference type="EMBL" id="GMI18910.1"/>
    </source>
</evidence>
<gene>
    <name evidence="2" type="ORF">TeGR_g14803</name>
</gene>
<feature type="region of interest" description="Disordered" evidence="1">
    <location>
        <begin position="479"/>
        <end position="498"/>
    </location>
</feature>
<evidence type="ECO:0000256" key="1">
    <source>
        <dbReference type="SAM" id="MobiDB-lite"/>
    </source>
</evidence>
<accession>A0ABQ6M3H2</accession>
<feature type="compositionally biased region" description="Basic and acidic residues" evidence="1">
    <location>
        <begin position="479"/>
        <end position="497"/>
    </location>
</feature>
<reference evidence="2 3" key="1">
    <citation type="journal article" date="2023" name="Commun. Biol.">
        <title>Genome analysis of Parmales, the sister group of diatoms, reveals the evolutionary specialization of diatoms from phago-mixotrophs to photoautotrophs.</title>
        <authorList>
            <person name="Ban H."/>
            <person name="Sato S."/>
            <person name="Yoshikawa S."/>
            <person name="Yamada K."/>
            <person name="Nakamura Y."/>
            <person name="Ichinomiya M."/>
            <person name="Sato N."/>
            <person name="Blanc-Mathieu R."/>
            <person name="Endo H."/>
            <person name="Kuwata A."/>
            <person name="Ogata H."/>
        </authorList>
    </citation>
    <scope>NUCLEOTIDE SEQUENCE [LARGE SCALE GENOMIC DNA]</scope>
</reference>
<evidence type="ECO:0000313" key="3">
    <source>
        <dbReference type="Proteomes" id="UP001165060"/>
    </source>
</evidence>
<organism evidence="2 3">
    <name type="scientific">Tetraparma gracilis</name>
    <dbReference type="NCBI Taxonomy" id="2962635"/>
    <lineage>
        <taxon>Eukaryota</taxon>
        <taxon>Sar</taxon>
        <taxon>Stramenopiles</taxon>
        <taxon>Ochrophyta</taxon>
        <taxon>Bolidophyceae</taxon>
        <taxon>Parmales</taxon>
        <taxon>Triparmaceae</taxon>
        <taxon>Tetraparma</taxon>
    </lineage>
</organism>
<name>A0ABQ6M3H2_9STRA</name>
<sequence>MSNIECLRKGDFPHVALNNVAKVPREVAEESMKSLWGYLGLERGMFSVDVWQKHVANEQTELELLPRAIDQVFASPPVLPTYTQLEASGEEGGVRSERFELLKVQLENGAVVSTLTHSDFYAKRTACLATAFPVNQAKPLMSVSGRRFCASMVPQVAMALVIRYCVAPVVMLDVCPTAHTADFGDNFSEGERTQAADIAKRCMRAGFPVIWASGKLPSTVFAAASKCTLGTTTMPWNGLEHMKDGTHVLTDRHPTMLLAALHPDALQHAAKKEDLLVKMGGNRLPPGLLQNFVREYLSQWSMFETMLDAAIDMARGEMRSGVAVPWEQLPASFQQVLERAEIISDEDIASYEFVTDKARLRKVVTGARVILSIFGKRSAFVIRAAKLLGKRQRERFNEGAPQMDASKIEEFVTAEISKMSEVWSEAQLGRESAAKTFEAAAKHVEETKCAVAAALGQNMTAAEREALRAAWESAKEELEAAGKAMEQESENRREGQLGRESAAKTFEAAAKHVEETKCAVAAALGQNMTAAEREQLRAAWESAKEVLASAGKAVEQELENQRDGKLKSLAATKASRDAVLDERHVASAADAAVSAAAYCDEFSALMRVTAKPFGEHVCKHCPRMLPLIIEGPPGKERVTTVGCCCKGRRETFGKRTSTRERVLLQFEEEMGNNQAQYWAACDLQEAALRG</sequence>
<proteinExistence type="predicted"/>
<comment type="caution">
    <text evidence="2">The sequence shown here is derived from an EMBL/GenBank/DDBJ whole genome shotgun (WGS) entry which is preliminary data.</text>
</comment>